<dbReference type="InterPro" id="IPR045713">
    <property type="entry name" value="DUF6069"/>
</dbReference>
<keyword evidence="3" id="KW-1185">Reference proteome</keyword>
<keyword evidence="1" id="KW-0812">Transmembrane</keyword>
<protein>
    <submittedName>
        <fullName evidence="2">DUF6069 family protein</fullName>
    </submittedName>
</protein>
<dbReference type="Pfam" id="PF19545">
    <property type="entry name" value="DUF6069"/>
    <property type="match status" value="1"/>
</dbReference>
<evidence type="ECO:0000313" key="3">
    <source>
        <dbReference type="Proteomes" id="UP001180556"/>
    </source>
</evidence>
<proteinExistence type="predicted"/>
<organism evidence="2 3">
    <name type="scientific">Streptomyces stephensoniae</name>
    <dbReference type="NCBI Taxonomy" id="3375367"/>
    <lineage>
        <taxon>Bacteria</taxon>
        <taxon>Bacillati</taxon>
        <taxon>Actinomycetota</taxon>
        <taxon>Actinomycetes</taxon>
        <taxon>Kitasatosporales</taxon>
        <taxon>Streptomycetaceae</taxon>
        <taxon>Streptomyces</taxon>
    </lineage>
</organism>
<feature type="transmembrane region" description="Helical" evidence="1">
    <location>
        <begin position="80"/>
        <end position="97"/>
    </location>
</feature>
<keyword evidence="1" id="KW-0472">Membrane</keyword>
<dbReference type="RefSeq" id="WP_311594932.1">
    <property type="nucleotide sequence ID" value="NZ_JAVRFG010000001.1"/>
</dbReference>
<sequence length="141" mass="14798">MTAPVRSRRSLTVLVAVLAPALVWLVTDPLLGHRLRITDPEAGETLDIGLLPVVVLALLVSLLGWGLLAALERFTGRGRLLWTVAAFAVLLLSFLPLTGSGMSGGTRTSLALMHLAVAAALMAGLPRPEGRPTERSPAPHG</sequence>
<evidence type="ECO:0000256" key="1">
    <source>
        <dbReference type="SAM" id="Phobius"/>
    </source>
</evidence>
<reference evidence="3" key="1">
    <citation type="submission" date="2023-07" db="EMBL/GenBank/DDBJ databases">
        <title>30 novel species of actinomycetes from the DSMZ collection.</title>
        <authorList>
            <person name="Nouioui I."/>
        </authorList>
    </citation>
    <scope>NUCLEOTIDE SEQUENCE [LARGE SCALE GENOMIC DNA]</scope>
    <source>
        <strain evidence="3">DSM 40932</strain>
    </source>
</reference>
<accession>A0ABU2VUG4</accession>
<dbReference type="Proteomes" id="UP001180556">
    <property type="component" value="Unassembled WGS sequence"/>
</dbReference>
<gene>
    <name evidence="2" type="ORF">RM717_00360</name>
</gene>
<dbReference type="EMBL" id="JAVRFG010000001">
    <property type="protein sequence ID" value="MDT0488954.1"/>
    <property type="molecule type" value="Genomic_DNA"/>
</dbReference>
<comment type="caution">
    <text evidence="2">The sequence shown here is derived from an EMBL/GenBank/DDBJ whole genome shotgun (WGS) entry which is preliminary data.</text>
</comment>
<evidence type="ECO:0000313" key="2">
    <source>
        <dbReference type="EMBL" id="MDT0488954.1"/>
    </source>
</evidence>
<feature type="transmembrane region" description="Helical" evidence="1">
    <location>
        <begin position="49"/>
        <end position="68"/>
    </location>
</feature>
<name>A0ABU2VUG4_9ACTN</name>
<keyword evidence="1" id="KW-1133">Transmembrane helix</keyword>